<proteinExistence type="inferred from homology"/>
<comment type="similarity">
    <text evidence="4">Belongs to the cytochrome b5 family.</text>
</comment>
<evidence type="ECO:0000256" key="5">
    <source>
        <dbReference type="SAM" id="SignalP"/>
    </source>
</evidence>
<evidence type="ECO:0000313" key="7">
    <source>
        <dbReference type="EMBL" id="PFG15771.1"/>
    </source>
</evidence>
<dbReference type="PRINTS" id="PR00363">
    <property type="entry name" value="CYTOCHROMEB5"/>
</dbReference>
<organism evidence="7 8">
    <name type="scientific">Propionicimonas paludicola</name>
    <dbReference type="NCBI Taxonomy" id="185243"/>
    <lineage>
        <taxon>Bacteria</taxon>
        <taxon>Bacillati</taxon>
        <taxon>Actinomycetota</taxon>
        <taxon>Actinomycetes</taxon>
        <taxon>Propionibacteriales</taxon>
        <taxon>Nocardioidaceae</taxon>
        <taxon>Propionicimonas</taxon>
    </lineage>
</organism>
<feature type="domain" description="Cytochrome b5 heme-binding" evidence="6">
    <location>
        <begin position="53"/>
        <end position="130"/>
    </location>
</feature>
<feature type="chain" id="PRO_5013015708" evidence="5">
    <location>
        <begin position="31"/>
        <end position="130"/>
    </location>
</feature>
<dbReference type="InterPro" id="IPR050668">
    <property type="entry name" value="Cytochrome_b5"/>
</dbReference>
<protein>
    <submittedName>
        <fullName evidence="7">Delta8-fatty-acid desaturase</fullName>
    </submittedName>
</protein>
<dbReference type="Proteomes" id="UP000226079">
    <property type="component" value="Unassembled WGS sequence"/>
</dbReference>
<keyword evidence="8" id="KW-1185">Reference proteome</keyword>
<dbReference type="PANTHER" id="PTHR19359">
    <property type="entry name" value="CYTOCHROME B5"/>
    <property type="match status" value="1"/>
</dbReference>
<keyword evidence="1" id="KW-0349">Heme</keyword>
<evidence type="ECO:0000256" key="1">
    <source>
        <dbReference type="ARBA" id="ARBA00022617"/>
    </source>
</evidence>
<reference evidence="7 8" key="1">
    <citation type="submission" date="2017-10" db="EMBL/GenBank/DDBJ databases">
        <title>Sequencing the genomes of 1000 actinobacteria strains.</title>
        <authorList>
            <person name="Klenk H.-P."/>
        </authorList>
    </citation>
    <scope>NUCLEOTIDE SEQUENCE [LARGE SCALE GENOMIC DNA]</scope>
    <source>
        <strain evidence="7 8">DSM 15597</strain>
    </source>
</reference>
<dbReference type="InterPro" id="IPR001199">
    <property type="entry name" value="Cyt_B5-like_heme/steroid-bd"/>
</dbReference>
<dbReference type="GO" id="GO:0020037">
    <property type="term" value="F:heme binding"/>
    <property type="evidence" value="ECO:0007669"/>
    <property type="project" value="TreeGrafter"/>
</dbReference>
<dbReference type="EMBL" id="PDJC01000001">
    <property type="protein sequence ID" value="PFG15771.1"/>
    <property type="molecule type" value="Genomic_DNA"/>
</dbReference>
<comment type="caution">
    <text evidence="7">The sequence shown here is derived from an EMBL/GenBank/DDBJ whole genome shotgun (WGS) entry which is preliminary data.</text>
</comment>
<sequence length="130" mass="13369">MSSLTTTLAKVILIPLATALSLVAWGPAVAPAVAAPVSASATVSTSQVHVAAVKKYKMATVKKHKTAKSCWTVVGTGVYDLTKWIKKHPGGSRAILSLCGKNGTKAFRAQHGSTGAAARALAKYKIGKLA</sequence>
<dbReference type="SUPFAM" id="SSF55856">
    <property type="entry name" value="Cytochrome b5-like heme/steroid binding domain"/>
    <property type="match status" value="1"/>
</dbReference>
<dbReference type="Gene3D" id="3.10.120.10">
    <property type="entry name" value="Cytochrome b5-like heme/steroid binding domain"/>
    <property type="match status" value="1"/>
</dbReference>
<accession>A0A2A9CNJ9</accession>
<dbReference type="SMART" id="SM01117">
    <property type="entry name" value="Cyt-b5"/>
    <property type="match status" value="1"/>
</dbReference>
<feature type="signal peptide" evidence="5">
    <location>
        <begin position="1"/>
        <end position="30"/>
    </location>
</feature>
<gene>
    <name evidence="7" type="ORF">ATK74_0291</name>
</gene>
<dbReference type="InterPro" id="IPR036400">
    <property type="entry name" value="Cyt_B5-like_heme/steroid_sf"/>
</dbReference>
<dbReference type="PROSITE" id="PS50255">
    <property type="entry name" value="CYTOCHROME_B5_2"/>
    <property type="match status" value="1"/>
</dbReference>
<evidence type="ECO:0000313" key="8">
    <source>
        <dbReference type="Proteomes" id="UP000226079"/>
    </source>
</evidence>
<dbReference type="GO" id="GO:0016020">
    <property type="term" value="C:membrane"/>
    <property type="evidence" value="ECO:0007669"/>
    <property type="project" value="TreeGrafter"/>
</dbReference>
<dbReference type="GO" id="GO:0046872">
    <property type="term" value="F:metal ion binding"/>
    <property type="evidence" value="ECO:0007669"/>
    <property type="project" value="UniProtKB-KW"/>
</dbReference>
<name>A0A2A9CNJ9_9ACTN</name>
<keyword evidence="2" id="KW-0479">Metal-binding</keyword>
<evidence type="ECO:0000256" key="4">
    <source>
        <dbReference type="ARBA" id="ARBA00038168"/>
    </source>
</evidence>
<keyword evidence="3" id="KW-0408">Iron</keyword>
<evidence type="ECO:0000256" key="2">
    <source>
        <dbReference type="ARBA" id="ARBA00022723"/>
    </source>
</evidence>
<dbReference type="Pfam" id="PF00173">
    <property type="entry name" value="Cyt-b5"/>
    <property type="match status" value="1"/>
</dbReference>
<dbReference type="AlphaFoldDB" id="A0A2A9CNJ9"/>
<keyword evidence="5" id="KW-0732">Signal</keyword>
<evidence type="ECO:0000256" key="3">
    <source>
        <dbReference type="ARBA" id="ARBA00023004"/>
    </source>
</evidence>
<evidence type="ECO:0000259" key="6">
    <source>
        <dbReference type="PROSITE" id="PS50255"/>
    </source>
</evidence>
<dbReference type="RefSeq" id="WP_098459374.1">
    <property type="nucleotide sequence ID" value="NZ_PDJC01000001.1"/>
</dbReference>
<dbReference type="OrthoDB" id="3212532at2"/>